<dbReference type="KEGG" id="fgi:OP10G_3224"/>
<dbReference type="EMBL" id="CP007139">
    <property type="protein sequence ID" value="AIE86592.1"/>
    <property type="molecule type" value="Genomic_DNA"/>
</dbReference>
<sequence length="149" mass="16602">MLGDLSNDEMERLLLAAPMGRIGCHSGGRTYIVPISFAYDGRRILAHTPEGRKVEMMRENPDVCFEVDEVIDLVNWRSIIAWGRFKELKDADAAVAMGLLFERLRPLVANTSSHGHALTPPSRAVSGASMVVFAIELTEMTGRYERQEP</sequence>
<accession>A0A068NTE2</accession>
<dbReference type="AlphaFoldDB" id="A0A068NTE2"/>
<name>A0A068NTE2_FIMGI</name>
<dbReference type="STRING" id="661478.OP10G_3224"/>
<keyword evidence="2" id="KW-1185">Reference proteome</keyword>
<dbReference type="InterPro" id="IPR024747">
    <property type="entry name" value="Pyridox_Oxase-rel"/>
</dbReference>
<dbReference type="PANTHER" id="PTHR34071:SF2">
    <property type="entry name" value="FLAVIN-NUCLEOTIDE-BINDING PROTEIN"/>
    <property type="match status" value="1"/>
</dbReference>
<dbReference type="SUPFAM" id="SSF50475">
    <property type="entry name" value="FMN-binding split barrel"/>
    <property type="match status" value="1"/>
</dbReference>
<gene>
    <name evidence="1" type="ORF">OP10G_3224</name>
</gene>
<dbReference type="Proteomes" id="UP000027982">
    <property type="component" value="Chromosome"/>
</dbReference>
<dbReference type="Gene3D" id="2.30.110.10">
    <property type="entry name" value="Electron Transport, Fmn-binding Protein, Chain A"/>
    <property type="match status" value="1"/>
</dbReference>
<dbReference type="Pfam" id="PF12900">
    <property type="entry name" value="Pyridox_ox_2"/>
    <property type="match status" value="1"/>
</dbReference>
<dbReference type="PANTHER" id="PTHR34071">
    <property type="entry name" value="5-NITROIMIDAZOLE ANTIBIOTICS RESISTANCE PROTEIN, NIMA-FAMILY-RELATED PROTEIN-RELATED"/>
    <property type="match status" value="1"/>
</dbReference>
<dbReference type="OrthoDB" id="9794935at2"/>
<proteinExistence type="predicted"/>
<protein>
    <submittedName>
        <fullName evidence="1">Pyridoxamine 5'-phosphate oxidase-related FMN-binding protein</fullName>
    </submittedName>
</protein>
<dbReference type="HOGENOM" id="CLU_067890_3_1_0"/>
<dbReference type="InterPro" id="IPR012349">
    <property type="entry name" value="Split_barrel_FMN-bd"/>
</dbReference>
<evidence type="ECO:0000313" key="2">
    <source>
        <dbReference type="Proteomes" id="UP000027982"/>
    </source>
</evidence>
<dbReference type="eggNOG" id="COG3467">
    <property type="taxonomic scope" value="Bacteria"/>
</dbReference>
<reference evidence="1 2" key="1">
    <citation type="journal article" date="2014" name="PLoS ONE">
        <title>The first complete genome sequence of the class fimbriimonadia in the phylum armatimonadetes.</title>
        <authorList>
            <person name="Hu Z.Y."/>
            <person name="Wang Y.Z."/>
            <person name="Im W.T."/>
            <person name="Wang S.Y."/>
            <person name="Zhao G.P."/>
            <person name="Zheng H.J."/>
            <person name="Quan Z.X."/>
        </authorList>
    </citation>
    <scope>NUCLEOTIDE SEQUENCE [LARGE SCALE GENOMIC DNA]</scope>
    <source>
        <strain evidence="1">Gsoil 348</strain>
    </source>
</reference>
<organism evidence="1 2">
    <name type="scientific">Fimbriimonas ginsengisoli Gsoil 348</name>
    <dbReference type="NCBI Taxonomy" id="661478"/>
    <lineage>
        <taxon>Bacteria</taxon>
        <taxon>Bacillati</taxon>
        <taxon>Armatimonadota</taxon>
        <taxon>Fimbriimonadia</taxon>
        <taxon>Fimbriimonadales</taxon>
        <taxon>Fimbriimonadaceae</taxon>
        <taxon>Fimbriimonas</taxon>
    </lineage>
</organism>
<evidence type="ECO:0000313" key="1">
    <source>
        <dbReference type="EMBL" id="AIE86592.1"/>
    </source>
</evidence>